<keyword evidence="3" id="KW-1185">Reference proteome</keyword>
<accession>A0A7M4DB03</accession>
<evidence type="ECO:0000313" key="2">
    <source>
        <dbReference type="EMBL" id="MVB09037.1"/>
    </source>
</evidence>
<reference evidence="2 3" key="1">
    <citation type="submission" date="2019-11" db="EMBL/GenBank/DDBJ databases">
        <title>Draft genome sequence of Labilibaculum sp. strain SYP isolated from Black Sea.</title>
        <authorList>
            <person name="Yadav S."/>
            <person name="Villanueva L."/>
        </authorList>
    </citation>
    <scope>NUCLEOTIDE SEQUENCE [LARGE SCALE GENOMIC DNA]</scope>
    <source>
        <strain evidence="2 3">44</strain>
    </source>
</reference>
<evidence type="ECO:0000313" key="4">
    <source>
        <dbReference type="Proteomes" id="UP000462449"/>
    </source>
</evidence>
<organism evidence="1 4">
    <name type="scientific">Labilibaculum euxinus</name>
    <dbReference type="NCBI Taxonomy" id="2686357"/>
    <lineage>
        <taxon>Bacteria</taxon>
        <taxon>Pseudomonadati</taxon>
        <taxon>Bacteroidota</taxon>
        <taxon>Bacteroidia</taxon>
        <taxon>Marinilabiliales</taxon>
        <taxon>Marinifilaceae</taxon>
        <taxon>Labilibaculum</taxon>
    </lineage>
</organism>
<dbReference type="AlphaFoldDB" id="A0A7M4DB03"/>
<sequence>MRQLLFFLLIAQCFMCYSQKAEFGKLSKQGSFTEYLSKNGDLIEVGDTLVVGLPSAYTGFNFILENGEKLSPDISGTSVVINKLKAFGERWKGFKIYVQIRGSGLSSVFIDYESAIVTGEVKNPKAKLTRAEAISKLKEAKELLDLEVISHEKYDTIKNDLTPLILN</sequence>
<dbReference type="RefSeq" id="WP_156197193.1">
    <property type="nucleotide sequence ID" value="NZ_QTZN02000063.1"/>
</dbReference>
<dbReference type="Proteomes" id="UP000462449">
    <property type="component" value="Unassembled WGS sequence"/>
</dbReference>
<gene>
    <name evidence="2" type="ORF">DWB62_018625</name>
    <name evidence="1" type="ORF">GNY23_18625</name>
</gene>
<dbReference type="OrthoDB" id="1356323at2"/>
<protein>
    <submittedName>
        <fullName evidence="1">Uncharacterized protein</fullName>
    </submittedName>
</protein>
<evidence type="ECO:0000313" key="1">
    <source>
        <dbReference type="EMBL" id="MUP39832.1"/>
    </source>
</evidence>
<reference evidence="1 4" key="2">
    <citation type="submission" date="2019-12" db="EMBL/GenBank/DDBJ databases">
        <title>Draft genome sequence of Labilibaculum sp. strain 44 isolated from deep waters of Black Sea.</title>
        <authorList>
            <person name="Yadav S."/>
            <person name="Villanueva L."/>
        </authorList>
    </citation>
    <scope>NUCLEOTIDE SEQUENCE [LARGE SCALE GENOMIC DNA]</scope>
    <source>
        <strain evidence="1 4">44</strain>
    </source>
</reference>
<dbReference type="Proteomes" id="UP000285951">
    <property type="component" value="Unassembled WGS sequence"/>
</dbReference>
<evidence type="ECO:0000313" key="3">
    <source>
        <dbReference type="Proteomes" id="UP000285951"/>
    </source>
</evidence>
<comment type="caution">
    <text evidence="1">The sequence shown here is derived from an EMBL/GenBank/DDBJ whole genome shotgun (WGS) entry which is preliminary data.</text>
</comment>
<name>A0A7M4DB03_9BACT</name>
<dbReference type="EMBL" id="WOTW01000063">
    <property type="protein sequence ID" value="MUP39832.1"/>
    <property type="molecule type" value="Genomic_DNA"/>
</dbReference>
<proteinExistence type="predicted"/>
<dbReference type="EMBL" id="QTZN02000063">
    <property type="protein sequence ID" value="MVB09037.1"/>
    <property type="molecule type" value="Genomic_DNA"/>
</dbReference>